<protein>
    <submittedName>
        <fullName evidence="3">DUF1080 domain-containing protein</fullName>
    </submittedName>
</protein>
<evidence type="ECO:0000313" key="3">
    <source>
        <dbReference type="EMBL" id="MBA2227444.1"/>
    </source>
</evidence>
<feature type="chain" id="PRO_5031346395" evidence="1">
    <location>
        <begin position="32"/>
        <end position="382"/>
    </location>
</feature>
<keyword evidence="1" id="KW-0732">Signal</keyword>
<dbReference type="InterPro" id="IPR010496">
    <property type="entry name" value="AL/BT2_dom"/>
</dbReference>
<organism evidence="3 4">
    <name type="scientific">Thermogemmata fonticola</name>
    <dbReference type="NCBI Taxonomy" id="2755323"/>
    <lineage>
        <taxon>Bacteria</taxon>
        <taxon>Pseudomonadati</taxon>
        <taxon>Planctomycetota</taxon>
        <taxon>Planctomycetia</taxon>
        <taxon>Gemmatales</taxon>
        <taxon>Gemmataceae</taxon>
        <taxon>Thermogemmata</taxon>
    </lineage>
</organism>
<dbReference type="Pfam" id="PF06439">
    <property type="entry name" value="3keto-disac_hyd"/>
    <property type="match status" value="1"/>
</dbReference>
<feature type="signal peptide" evidence="1">
    <location>
        <begin position="1"/>
        <end position="31"/>
    </location>
</feature>
<dbReference type="Proteomes" id="UP000542342">
    <property type="component" value="Unassembled WGS sequence"/>
</dbReference>
<evidence type="ECO:0000313" key="4">
    <source>
        <dbReference type="Proteomes" id="UP000542342"/>
    </source>
</evidence>
<sequence>MLPSVCRVRCYRFDSALTGLCLLAVTLPAVSAPFPNAPSADAATPQSLTSAQAAEGWLLLFDGQTTFGWHCQGKNAVRDGVWHLEEGSTAWPFSRFGNSWEMVTEVAGPARLYLPHDHVLEHRGDTFDQLQVFCDGEKIRYEGKGFSRINAKRPTGPPAATIGITAPGPQPARLRHLRLRPQQLQPLWNGRNLDGWTVNRTDPKRQQARFRVTDQGELLVEGGPGDLVSSVHAADFLLQFDCRTLGKHLNSGVFFRCIPGQYQNGYEVQIHNGYKNNDRTQPLDFGTGGIYRRAPARRVVSNDEEWFTVTLIADGRRLTTWVNGFPVVTWEDPRPPHDNPRQGYRAAAGPFSIQAHDPTTRLLFRRIQYAPLPPRPDSHPAP</sequence>
<dbReference type="EMBL" id="JACEFB010000014">
    <property type="protein sequence ID" value="MBA2227444.1"/>
    <property type="molecule type" value="Genomic_DNA"/>
</dbReference>
<dbReference type="RefSeq" id="WP_194539308.1">
    <property type="nucleotide sequence ID" value="NZ_JACEFB010000014.1"/>
</dbReference>
<reference evidence="3 4" key="1">
    <citation type="submission" date="2020-07" db="EMBL/GenBank/DDBJ databases">
        <title>Thermogemmata thermophila gen. nov., sp. nov., a novel moderate thermophilic planctomycete from a Kamchatka hot spring.</title>
        <authorList>
            <person name="Elcheninov A.G."/>
            <person name="Podosokorskaya O.A."/>
            <person name="Kovaleva O.L."/>
            <person name="Novikov A."/>
            <person name="Bonch-Osmolovskaya E.A."/>
            <person name="Toshchakov S.V."/>
            <person name="Kublanov I.V."/>
        </authorList>
    </citation>
    <scope>NUCLEOTIDE SEQUENCE [LARGE SCALE GENOMIC DNA]</scope>
    <source>
        <strain evidence="3 4">2918</strain>
    </source>
</reference>
<evidence type="ECO:0000259" key="2">
    <source>
        <dbReference type="Pfam" id="PF06439"/>
    </source>
</evidence>
<evidence type="ECO:0000256" key="1">
    <source>
        <dbReference type="SAM" id="SignalP"/>
    </source>
</evidence>
<gene>
    <name evidence="3" type="ORF">H0921_14895</name>
</gene>
<keyword evidence="4" id="KW-1185">Reference proteome</keyword>
<dbReference type="GO" id="GO:0016787">
    <property type="term" value="F:hydrolase activity"/>
    <property type="evidence" value="ECO:0007669"/>
    <property type="project" value="InterPro"/>
</dbReference>
<dbReference type="AlphaFoldDB" id="A0A7V8VG58"/>
<name>A0A7V8VG58_9BACT</name>
<accession>A0A7V8VG58</accession>
<proteinExistence type="predicted"/>
<feature type="domain" description="3-keto-alpha-glucoside-1,2-lyase/3-keto-2-hydroxy-glucal hydratase" evidence="2">
    <location>
        <begin position="185"/>
        <end position="368"/>
    </location>
</feature>
<comment type="caution">
    <text evidence="3">The sequence shown here is derived from an EMBL/GenBank/DDBJ whole genome shotgun (WGS) entry which is preliminary data.</text>
</comment>
<dbReference type="Gene3D" id="2.60.120.560">
    <property type="entry name" value="Exo-inulinase, domain 1"/>
    <property type="match status" value="2"/>
</dbReference>